<feature type="transmembrane region" description="Helical" evidence="1">
    <location>
        <begin position="21"/>
        <end position="40"/>
    </location>
</feature>
<dbReference type="AlphaFoldDB" id="A0A2Z5R0F1"/>
<evidence type="ECO:0000313" key="3">
    <source>
        <dbReference type="Proteomes" id="UP000250241"/>
    </source>
</evidence>
<reference evidence="2 3" key="1">
    <citation type="submission" date="2016-10" db="EMBL/GenBank/DDBJ databases">
        <title>Genome sequence of Rothia aeria strain JCM11412.</title>
        <authorList>
            <person name="Nambu T."/>
        </authorList>
    </citation>
    <scope>NUCLEOTIDE SEQUENCE [LARGE SCALE GENOMIC DNA]</scope>
    <source>
        <strain evidence="2 3">JCM 11412</strain>
    </source>
</reference>
<dbReference type="KEGG" id="raj:RA11412_1804"/>
<evidence type="ECO:0000256" key="1">
    <source>
        <dbReference type="SAM" id="Phobius"/>
    </source>
</evidence>
<organism evidence="2 3">
    <name type="scientific">Rothia aeria</name>
    <dbReference type="NCBI Taxonomy" id="172042"/>
    <lineage>
        <taxon>Bacteria</taxon>
        <taxon>Bacillati</taxon>
        <taxon>Actinomycetota</taxon>
        <taxon>Actinomycetes</taxon>
        <taxon>Micrococcales</taxon>
        <taxon>Micrococcaceae</taxon>
        <taxon>Rothia</taxon>
    </lineage>
</organism>
<dbReference type="EMBL" id="AP017895">
    <property type="protein sequence ID" value="BAV88103.1"/>
    <property type="molecule type" value="Genomic_DNA"/>
</dbReference>
<dbReference type="Proteomes" id="UP000250241">
    <property type="component" value="Chromosome"/>
</dbReference>
<name>A0A2Z5R0F1_9MICC</name>
<protein>
    <submittedName>
        <fullName evidence="2">Cytochrome C oxidase polypeptide I</fullName>
    </submittedName>
</protein>
<evidence type="ECO:0000313" key="2">
    <source>
        <dbReference type="EMBL" id="BAV88103.1"/>
    </source>
</evidence>
<accession>A0A2Z5R0F1</accession>
<keyword evidence="1" id="KW-0812">Transmembrane</keyword>
<proteinExistence type="predicted"/>
<sequence>MVPKSKGRIFVNWITSTDHKTIGYMYLIAAFISSAWAAPWRC</sequence>
<keyword evidence="1" id="KW-0472">Membrane</keyword>
<keyword evidence="1" id="KW-1133">Transmembrane helix</keyword>
<keyword evidence="3" id="KW-1185">Reference proteome</keyword>
<gene>
    <name evidence="2" type="ORF">RA11412_1804</name>
</gene>